<keyword evidence="1" id="KW-0812">Transmembrane</keyword>
<reference evidence="2 3" key="1">
    <citation type="journal article" date="2024" name="BMC Biol.">
        <title>Comparative genomics of Ascetosporea gives new insight into the evolutionary basis for animal parasitism in Rhizaria.</title>
        <authorList>
            <person name="Hiltunen Thoren M."/>
            <person name="Onut-Brannstrom I."/>
            <person name="Alfjorden A."/>
            <person name="Peckova H."/>
            <person name="Swords F."/>
            <person name="Hooper C."/>
            <person name="Holzer A.S."/>
            <person name="Bass D."/>
            <person name="Burki F."/>
        </authorList>
    </citation>
    <scope>NUCLEOTIDE SEQUENCE [LARGE SCALE GENOMIC DNA]</scope>
    <source>
        <strain evidence="2">20-A016</strain>
    </source>
</reference>
<proteinExistence type="predicted"/>
<keyword evidence="3" id="KW-1185">Reference proteome</keyword>
<organism evidence="2 3">
    <name type="scientific">Bonamia ostreae</name>
    <dbReference type="NCBI Taxonomy" id="126728"/>
    <lineage>
        <taxon>Eukaryota</taxon>
        <taxon>Sar</taxon>
        <taxon>Rhizaria</taxon>
        <taxon>Endomyxa</taxon>
        <taxon>Ascetosporea</taxon>
        <taxon>Haplosporida</taxon>
        <taxon>Bonamia</taxon>
    </lineage>
</organism>
<sequence length="149" mass="16564">MDNKSNKKWFVISLVCIVIILSCICTLALSNNKANKQEEIIKVHALTLEQEYNDNEVAADQKYKDKWVYVFGTVQDIGKILNKSYITLEGKETTLSLSSAQCSFKGKNSEPIGSINKGDKVIVYGKCTGKVLCSVMFDDCQVAPQKEGE</sequence>
<evidence type="ECO:0000313" key="2">
    <source>
        <dbReference type="EMBL" id="MES1921283.1"/>
    </source>
</evidence>
<comment type="caution">
    <text evidence="2">The sequence shown here is derived from an EMBL/GenBank/DDBJ whole genome shotgun (WGS) entry which is preliminary data.</text>
</comment>
<name>A0ABV2ANN6_9EUKA</name>
<dbReference type="Pfam" id="PF12869">
    <property type="entry name" value="tRNA_anti-like"/>
    <property type="match status" value="1"/>
</dbReference>
<gene>
    <name evidence="2" type="ORF">MHBO_002833</name>
</gene>
<keyword evidence="1" id="KW-1133">Transmembrane helix</keyword>
<evidence type="ECO:0000313" key="3">
    <source>
        <dbReference type="Proteomes" id="UP001439008"/>
    </source>
</evidence>
<evidence type="ECO:0000256" key="1">
    <source>
        <dbReference type="SAM" id="Phobius"/>
    </source>
</evidence>
<dbReference type="PROSITE" id="PS51257">
    <property type="entry name" value="PROKAR_LIPOPROTEIN"/>
    <property type="match status" value="1"/>
</dbReference>
<feature type="transmembrane region" description="Helical" evidence="1">
    <location>
        <begin position="9"/>
        <end position="29"/>
    </location>
</feature>
<evidence type="ECO:0008006" key="4">
    <source>
        <dbReference type="Google" id="ProtNLM"/>
    </source>
</evidence>
<accession>A0ABV2ANN6</accession>
<keyword evidence="1" id="KW-0472">Membrane</keyword>
<dbReference type="EMBL" id="JBDODL010001215">
    <property type="protein sequence ID" value="MES1921283.1"/>
    <property type="molecule type" value="Genomic_DNA"/>
</dbReference>
<protein>
    <recommendedName>
        <fullName evidence="4">tRNA_anti-like</fullName>
    </recommendedName>
</protein>
<dbReference type="InterPro" id="IPR024422">
    <property type="entry name" value="Protein_unknown_function_OB"/>
</dbReference>
<dbReference type="Proteomes" id="UP001439008">
    <property type="component" value="Unassembled WGS sequence"/>
</dbReference>